<keyword evidence="2" id="KW-0645">Protease</keyword>
<keyword evidence="5" id="KW-0720">Serine protease</keyword>
<dbReference type="SUPFAM" id="SSF82171">
    <property type="entry name" value="DPP6 N-terminal domain-like"/>
    <property type="match status" value="1"/>
</dbReference>
<dbReference type="GO" id="GO:0004252">
    <property type="term" value="F:serine-type endopeptidase activity"/>
    <property type="evidence" value="ECO:0007669"/>
    <property type="project" value="TreeGrafter"/>
</dbReference>
<gene>
    <name evidence="9" type="ORF">M409DRAFT_67949</name>
</gene>
<dbReference type="Gene3D" id="2.120.10.30">
    <property type="entry name" value="TolB, C-terminal domain"/>
    <property type="match status" value="1"/>
</dbReference>
<dbReference type="Pfam" id="PF07676">
    <property type="entry name" value="PD40"/>
    <property type="match status" value="1"/>
</dbReference>
<evidence type="ECO:0000256" key="7">
    <source>
        <dbReference type="SAM" id="MobiDB-lite"/>
    </source>
</evidence>
<dbReference type="OrthoDB" id="416344at2759"/>
<evidence type="ECO:0000259" key="8">
    <source>
        <dbReference type="Pfam" id="PF00326"/>
    </source>
</evidence>
<feature type="domain" description="Peptidase S9 prolyl oligopeptidase catalytic" evidence="8">
    <location>
        <begin position="490"/>
        <end position="725"/>
    </location>
</feature>
<dbReference type="GeneID" id="54570897"/>
<keyword evidence="4" id="KW-0378">Hydrolase</keyword>
<dbReference type="SUPFAM" id="SSF53474">
    <property type="entry name" value="alpha/beta-Hydrolases"/>
    <property type="match status" value="1"/>
</dbReference>
<dbReference type="RefSeq" id="XP_033665341.1">
    <property type="nucleotide sequence ID" value="XM_033817625.1"/>
</dbReference>
<name>A0A6A6CEU8_ZASCE</name>
<dbReference type="Pfam" id="PF00326">
    <property type="entry name" value="Peptidase_S9"/>
    <property type="match status" value="1"/>
</dbReference>
<keyword evidence="3" id="KW-0732">Signal</keyword>
<dbReference type="InterPro" id="IPR001375">
    <property type="entry name" value="Peptidase_S9_cat"/>
</dbReference>
<dbReference type="AlphaFoldDB" id="A0A6A6CEU8"/>
<evidence type="ECO:0000313" key="10">
    <source>
        <dbReference type="Proteomes" id="UP000799537"/>
    </source>
</evidence>
<evidence type="ECO:0000256" key="1">
    <source>
        <dbReference type="ARBA" id="ARBA00010040"/>
    </source>
</evidence>
<evidence type="ECO:0000256" key="3">
    <source>
        <dbReference type="ARBA" id="ARBA00022729"/>
    </source>
</evidence>
<reference evidence="9" key="1">
    <citation type="journal article" date="2020" name="Stud. Mycol.">
        <title>101 Dothideomycetes genomes: a test case for predicting lifestyles and emergence of pathogens.</title>
        <authorList>
            <person name="Haridas S."/>
            <person name="Albert R."/>
            <person name="Binder M."/>
            <person name="Bloem J."/>
            <person name="Labutti K."/>
            <person name="Salamov A."/>
            <person name="Andreopoulos B."/>
            <person name="Baker S."/>
            <person name="Barry K."/>
            <person name="Bills G."/>
            <person name="Bluhm B."/>
            <person name="Cannon C."/>
            <person name="Castanera R."/>
            <person name="Culley D."/>
            <person name="Daum C."/>
            <person name="Ezra D."/>
            <person name="Gonzalez J."/>
            <person name="Henrissat B."/>
            <person name="Kuo A."/>
            <person name="Liang C."/>
            <person name="Lipzen A."/>
            <person name="Lutzoni F."/>
            <person name="Magnuson J."/>
            <person name="Mondo S."/>
            <person name="Nolan M."/>
            <person name="Ohm R."/>
            <person name="Pangilinan J."/>
            <person name="Park H.-J."/>
            <person name="Ramirez L."/>
            <person name="Alfaro M."/>
            <person name="Sun H."/>
            <person name="Tritt A."/>
            <person name="Yoshinaga Y."/>
            <person name="Zwiers L.-H."/>
            <person name="Turgeon B."/>
            <person name="Goodwin S."/>
            <person name="Spatafora J."/>
            <person name="Crous P."/>
            <person name="Grigoriev I."/>
        </authorList>
    </citation>
    <scope>NUCLEOTIDE SEQUENCE</scope>
    <source>
        <strain evidence="9">ATCC 36951</strain>
    </source>
</reference>
<evidence type="ECO:0000256" key="5">
    <source>
        <dbReference type="ARBA" id="ARBA00022825"/>
    </source>
</evidence>
<evidence type="ECO:0000256" key="6">
    <source>
        <dbReference type="ARBA" id="ARBA00032829"/>
    </source>
</evidence>
<dbReference type="PANTHER" id="PTHR42776:SF13">
    <property type="entry name" value="DIPEPTIDYL-PEPTIDASE 5"/>
    <property type="match status" value="1"/>
</dbReference>
<sequence length="764" mass="83780">MVHRAMSFTPQTLLSAPRRSAGVPNALGTKVLYTTSTYSFESHSQSTELRLLDVLTGQAELLAEDEEVSGLNWLDEIGSEFAFLGEGGKELVVGDVRGGKVVAGKFEGPVGDLKVRKIAAGKWAVVVSGEVDSKTEGVFDPERKKKTRSSGKLYKGLFVRHWDRWESAERKTLWYGVLTKERSGKFKLSALRNALKGWKGLETPVRPFGGTDSFDLSTDVDGNGGRIVFVSKDPVANPALNTKCNTYVVELEAWDEEVKGLFEISVPGYEGAATSPAFSPDGKSLVFLKMKTNGYEADRNDIFVLNLGDESTTREATPISAKTAGNDENLARSPSSVVFASDNETLLFTAEDLATSKLFSLKRNGLAWIVWPLTKNGSISDVVPLSTGQIFVSGSSLIDPSFYSLIVPQTTPTTNTDALTTWTSSLSNHGKKFNLSPSQIASIWTPASNPKITKLIHSLVIYPSTFHPSKTYPVAYLIHGGPQSAWNDSWSTRWNPAIFAEQGYIVVAPNPTGSTGYGQAFTDAIRNNWGGDPYQDIVNVVEWVGKEGNLKGADNERAVALGASYGGYMINWIQGHPLGRAFRSLVCHDGITSFPGGMLSTEEFYFPFHDLGGTPWYHPETTTTTPSTNNKTVSNPHPSTSISAWQKYDPSHHFTHWSTPQLVIHSSKDYRLPISEGLAAFNVLQARGVHSQFLTFPDENHWVLKVENSLLWHRVVLNWINRSVGLEAFSEGEEELGEEFFGGVVDDEEEDGEEGKGENRLNDG</sequence>
<dbReference type="PANTHER" id="PTHR42776">
    <property type="entry name" value="SERINE PEPTIDASE S9 FAMILY MEMBER"/>
    <property type="match status" value="1"/>
</dbReference>
<dbReference type="FunFam" id="3.40.50.1820:FF:000028">
    <property type="entry name" value="S9 family peptidase"/>
    <property type="match status" value="1"/>
</dbReference>
<dbReference type="InterPro" id="IPR011042">
    <property type="entry name" value="6-blade_b-propeller_TolB-like"/>
</dbReference>
<organism evidence="9 10">
    <name type="scientific">Zasmidium cellare ATCC 36951</name>
    <dbReference type="NCBI Taxonomy" id="1080233"/>
    <lineage>
        <taxon>Eukaryota</taxon>
        <taxon>Fungi</taxon>
        <taxon>Dikarya</taxon>
        <taxon>Ascomycota</taxon>
        <taxon>Pezizomycotina</taxon>
        <taxon>Dothideomycetes</taxon>
        <taxon>Dothideomycetidae</taxon>
        <taxon>Mycosphaerellales</taxon>
        <taxon>Mycosphaerellaceae</taxon>
        <taxon>Zasmidium</taxon>
    </lineage>
</organism>
<feature type="region of interest" description="Disordered" evidence="7">
    <location>
        <begin position="742"/>
        <end position="764"/>
    </location>
</feature>
<dbReference type="GO" id="GO:0006508">
    <property type="term" value="P:proteolysis"/>
    <property type="evidence" value="ECO:0007669"/>
    <property type="project" value="UniProtKB-KW"/>
</dbReference>
<evidence type="ECO:0000313" key="9">
    <source>
        <dbReference type="EMBL" id="KAF2164452.1"/>
    </source>
</evidence>
<evidence type="ECO:0000256" key="4">
    <source>
        <dbReference type="ARBA" id="ARBA00022801"/>
    </source>
</evidence>
<feature type="region of interest" description="Disordered" evidence="7">
    <location>
        <begin position="618"/>
        <end position="639"/>
    </location>
</feature>
<dbReference type="EMBL" id="ML993604">
    <property type="protein sequence ID" value="KAF2164452.1"/>
    <property type="molecule type" value="Genomic_DNA"/>
</dbReference>
<feature type="compositionally biased region" description="Low complexity" evidence="7">
    <location>
        <begin position="621"/>
        <end position="636"/>
    </location>
</feature>
<feature type="compositionally biased region" description="Basic and acidic residues" evidence="7">
    <location>
        <begin position="754"/>
        <end position="764"/>
    </location>
</feature>
<accession>A0A6A6CEU8</accession>
<keyword evidence="10" id="KW-1185">Reference proteome</keyword>
<dbReference type="Proteomes" id="UP000799537">
    <property type="component" value="Unassembled WGS sequence"/>
</dbReference>
<dbReference type="InterPro" id="IPR029058">
    <property type="entry name" value="AB_hydrolase_fold"/>
</dbReference>
<protein>
    <recommendedName>
        <fullName evidence="6">Dipeptidyl-peptidase V</fullName>
    </recommendedName>
</protein>
<proteinExistence type="inferred from homology"/>
<dbReference type="InterPro" id="IPR011659">
    <property type="entry name" value="WD40"/>
</dbReference>
<comment type="similarity">
    <text evidence="1">Belongs to the peptidase S9C family.</text>
</comment>
<dbReference type="Gene3D" id="3.40.50.1820">
    <property type="entry name" value="alpha/beta hydrolase"/>
    <property type="match status" value="1"/>
</dbReference>
<evidence type="ECO:0000256" key="2">
    <source>
        <dbReference type="ARBA" id="ARBA00022670"/>
    </source>
</evidence>